<protein>
    <submittedName>
        <fullName evidence="2">HD domain-containing protein</fullName>
    </submittedName>
</protein>
<evidence type="ECO:0000313" key="2">
    <source>
        <dbReference type="EMBL" id="MBS0027847.1"/>
    </source>
</evidence>
<accession>A0ABS5IXZ5</accession>
<dbReference type="PROSITE" id="PS51831">
    <property type="entry name" value="HD"/>
    <property type="match status" value="1"/>
</dbReference>
<sequence length="218" mass="24696">MTDQSEIITATVNFVKKELEGAEGGHDWWHIYRVWQQAKHIAAKETVDPLVVELGALLHDIADSKFHNGDENIGPAKATAFLQTLEVPADIIAHVENIIRHISFKGGNQEKKFYSVELGVVQDADRLDAIGAMGIARAFNYGGFKNRAIHDPAVQPNLNMTKEEYKNSTAPTIVHFYEKLLLLKDRMNTTTGKELAAERHAFMEIFLERFYKEWEGEM</sequence>
<dbReference type="InterPro" id="IPR006674">
    <property type="entry name" value="HD_domain"/>
</dbReference>
<organism evidence="2 3">
    <name type="scientific">Chitinophaga hostae</name>
    <dbReference type="NCBI Taxonomy" id="2831022"/>
    <lineage>
        <taxon>Bacteria</taxon>
        <taxon>Pseudomonadati</taxon>
        <taxon>Bacteroidota</taxon>
        <taxon>Chitinophagia</taxon>
        <taxon>Chitinophagales</taxon>
        <taxon>Chitinophagaceae</taxon>
        <taxon>Chitinophaga</taxon>
    </lineage>
</organism>
<dbReference type="Proteomes" id="UP000676386">
    <property type="component" value="Unassembled WGS sequence"/>
</dbReference>
<name>A0ABS5IXZ5_9BACT</name>
<dbReference type="PANTHER" id="PTHR33594">
    <property type="entry name" value="SUPERFAMILY HYDROLASE, PUTATIVE (AFU_ORTHOLOGUE AFUA_1G03035)-RELATED"/>
    <property type="match status" value="1"/>
</dbReference>
<keyword evidence="3" id="KW-1185">Reference proteome</keyword>
<reference evidence="2 3" key="1">
    <citation type="submission" date="2021-04" db="EMBL/GenBank/DDBJ databases">
        <title>Chitinophaga sp. nov., isolated from the rhizosphere soil.</title>
        <authorList>
            <person name="He S."/>
        </authorList>
    </citation>
    <scope>NUCLEOTIDE SEQUENCE [LARGE SCALE GENOMIC DNA]</scope>
    <source>
        <strain evidence="2 3">2R12</strain>
    </source>
</reference>
<evidence type="ECO:0000259" key="1">
    <source>
        <dbReference type="PROSITE" id="PS51831"/>
    </source>
</evidence>
<dbReference type="Pfam" id="PF01966">
    <property type="entry name" value="HD"/>
    <property type="match status" value="1"/>
</dbReference>
<feature type="domain" description="HD" evidence="1">
    <location>
        <begin position="27"/>
        <end position="130"/>
    </location>
</feature>
<dbReference type="CDD" id="cd00077">
    <property type="entry name" value="HDc"/>
    <property type="match status" value="1"/>
</dbReference>
<comment type="caution">
    <text evidence="2">The sequence shown here is derived from an EMBL/GenBank/DDBJ whole genome shotgun (WGS) entry which is preliminary data.</text>
</comment>
<gene>
    <name evidence="2" type="ORF">KE626_11055</name>
</gene>
<dbReference type="EMBL" id="JAGTXB010000004">
    <property type="protein sequence ID" value="MBS0027847.1"/>
    <property type="molecule type" value="Genomic_DNA"/>
</dbReference>
<evidence type="ECO:0000313" key="3">
    <source>
        <dbReference type="Proteomes" id="UP000676386"/>
    </source>
</evidence>
<dbReference type="Gene3D" id="1.20.58.1910">
    <property type="match status" value="1"/>
</dbReference>
<dbReference type="Gene3D" id="1.10.472.50">
    <property type="entry name" value="HD-domain/PDEase-like"/>
    <property type="match status" value="1"/>
</dbReference>
<dbReference type="SUPFAM" id="SSF109604">
    <property type="entry name" value="HD-domain/PDEase-like"/>
    <property type="match status" value="1"/>
</dbReference>
<dbReference type="PANTHER" id="PTHR33594:SF1">
    <property type="entry name" value="HD_PDEASE DOMAIN-CONTAINING PROTEIN"/>
    <property type="match status" value="1"/>
</dbReference>
<dbReference type="InterPro" id="IPR003607">
    <property type="entry name" value="HD/PDEase_dom"/>
</dbReference>
<dbReference type="SMART" id="SM00471">
    <property type="entry name" value="HDc"/>
    <property type="match status" value="1"/>
</dbReference>
<proteinExistence type="predicted"/>
<dbReference type="RefSeq" id="WP_211972959.1">
    <property type="nucleotide sequence ID" value="NZ_CBFHAM010000155.1"/>
</dbReference>